<accession>F4QFX1</accession>
<dbReference type="HOGENOM" id="CLU_3284150_0_0_5"/>
<evidence type="ECO:0000313" key="2">
    <source>
        <dbReference type="Proteomes" id="UP000006512"/>
    </source>
</evidence>
<dbReference type="Proteomes" id="UP000006512">
    <property type="component" value="Unassembled WGS sequence"/>
</dbReference>
<sequence length="40" mass="3947">MWSISMPMPGSVGQAIAIGASSGLLTVVLASATAEALDEL</sequence>
<organism evidence="1 2">
    <name type="scientific">Asticcacaulis biprosthecium C19</name>
    <dbReference type="NCBI Taxonomy" id="715226"/>
    <lineage>
        <taxon>Bacteria</taxon>
        <taxon>Pseudomonadati</taxon>
        <taxon>Pseudomonadota</taxon>
        <taxon>Alphaproteobacteria</taxon>
        <taxon>Caulobacterales</taxon>
        <taxon>Caulobacteraceae</taxon>
        <taxon>Asticcacaulis</taxon>
    </lineage>
</organism>
<reference evidence="2" key="1">
    <citation type="submission" date="2011-03" db="EMBL/GenBank/DDBJ databases">
        <title>Draft genome sequence of Brevundimonas diminuta.</title>
        <authorList>
            <person name="Brown P.J.B."/>
            <person name="Buechlein A."/>
            <person name="Hemmerich C."/>
            <person name="Brun Y.V."/>
        </authorList>
    </citation>
    <scope>NUCLEOTIDE SEQUENCE [LARGE SCALE GENOMIC DNA]</scope>
    <source>
        <strain evidence="2">C19</strain>
    </source>
</reference>
<dbReference type="EMBL" id="GL883076">
    <property type="protein sequence ID" value="EGF93782.1"/>
    <property type="molecule type" value="Genomic_DNA"/>
</dbReference>
<proteinExistence type="predicted"/>
<gene>
    <name evidence="1" type="ORF">ABI_00140</name>
</gene>
<keyword evidence="2" id="KW-1185">Reference proteome</keyword>
<protein>
    <submittedName>
        <fullName evidence="1">Uncharacterized protein</fullName>
    </submittedName>
</protein>
<dbReference type="AlphaFoldDB" id="F4QFX1"/>
<name>F4QFX1_9CAUL</name>
<evidence type="ECO:0000313" key="1">
    <source>
        <dbReference type="EMBL" id="EGF93782.1"/>
    </source>
</evidence>